<name>A0A6N6JEI1_9RHOB</name>
<dbReference type="InterPro" id="IPR024654">
    <property type="entry name" value="Calcineurin-like_PHP_lpxH"/>
</dbReference>
<dbReference type="OrthoDB" id="9813918at2"/>
<evidence type="ECO:0000313" key="4">
    <source>
        <dbReference type="Proteomes" id="UP000436822"/>
    </source>
</evidence>
<dbReference type="SUPFAM" id="SSF56300">
    <property type="entry name" value="Metallo-dependent phosphatases"/>
    <property type="match status" value="1"/>
</dbReference>
<comment type="similarity">
    <text evidence="1">Belongs to the metallophosphoesterase superfamily. YfcE family.</text>
</comment>
<dbReference type="AlphaFoldDB" id="A0A6N6JEI1"/>
<reference evidence="3 4" key="1">
    <citation type="submission" date="2019-12" db="EMBL/GenBank/DDBJ databases">
        <title>Litoreibacter badius sp. nov., a novel bacteriochlorophyll a-containing bacterium in the genus Litoreibacter.</title>
        <authorList>
            <person name="Kanamuro M."/>
            <person name="Takabe Y."/>
            <person name="Mori K."/>
            <person name="Takaichi S."/>
            <person name="Hanada S."/>
        </authorList>
    </citation>
    <scope>NUCLEOTIDE SEQUENCE [LARGE SCALE GENOMIC DNA]</scope>
    <source>
        <strain evidence="3 4">K6</strain>
    </source>
</reference>
<dbReference type="CDD" id="cd00838">
    <property type="entry name" value="MPP_superfamily"/>
    <property type="match status" value="1"/>
</dbReference>
<evidence type="ECO:0000259" key="2">
    <source>
        <dbReference type="Pfam" id="PF12850"/>
    </source>
</evidence>
<evidence type="ECO:0000256" key="1">
    <source>
        <dbReference type="ARBA" id="ARBA00008950"/>
    </source>
</evidence>
<protein>
    <recommendedName>
        <fullName evidence="2">Calcineurin-like phosphoesterase domain-containing protein</fullName>
    </recommendedName>
</protein>
<comment type="caution">
    <text evidence="3">The sequence shown here is derived from an EMBL/GenBank/DDBJ whole genome shotgun (WGS) entry which is preliminary data.</text>
</comment>
<dbReference type="EMBL" id="BLJE01000001">
    <property type="protein sequence ID" value="GFE63698.1"/>
    <property type="molecule type" value="Genomic_DNA"/>
</dbReference>
<accession>A0A6N6JEI1</accession>
<sequence>MSKRIKDIGTLDGDVLLFGGAYSNLQATEALVGEAERRGISSTNIICTGDLVAYCADPTSVCDLLVDRVHCVAGNCERQIAEGASDCGCGFSEGTACDLASRGWYPYASQRLDGYLDSFRDLPDAVTFMYQDARYVVIHGGFNDISRFIWPSDAEGVFEREISAIERETGPINAVVAGHSGLAFQRQIGSRLWINAGVIGMPPHDGRPQTRYAVLSPDGVRFHALTYDYEAAAQALINAGLTQGYEKALVSGYWPAEDILPRELRR</sequence>
<dbReference type="RefSeq" id="WP_159804609.1">
    <property type="nucleotide sequence ID" value="NZ_BLJE01000001.1"/>
</dbReference>
<dbReference type="Pfam" id="PF12850">
    <property type="entry name" value="Metallophos_2"/>
    <property type="match status" value="1"/>
</dbReference>
<feature type="domain" description="Calcineurin-like phosphoesterase" evidence="2">
    <location>
        <begin position="25"/>
        <end position="216"/>
    </location>
</feature>
<dbReference type="Proteomes" id="UP000436822">
    <property type="component" value="Unassembled WGS sequence"/>
</dbReference>
<dbReference type="PIRSF" id="PIRSF000883">
    <property type="entry name" value="Pesterase_MJ0912"/>
    <property type="match status" value="1"/>
</dbReference>
<dbReference type="InterPro" id="IPR029052">
    <property type="entry name" value="Metallo-depent_PP-like"/>
</dbReference>
<dbReference type="Gene3D" id="3.60.21.10">
    <property type="match status" value="1"/>
</dbReference>
<proteinExistence type="inferred from homology"/>
<keyword evidence="4" id="KW-1185">Reference proteome</keyword>
<dbReference type="InterPro" id="IPR011152">
    <property type="entry name" value="Pesterase_MJ0912"/>
</dbReference>
<evidence type="ECO:0000313" key="3">
    <source>
        <dbReference type="EMBL" id="GFE63698.1"/>
    </source>
</evidence>
<organism evidence="3 4">
    <name type="scientific">Litoreibacter roseus</name>
    <dbReference type="NCBI Taxonomy" id="2601869"/>
    <lineage>
        <taxon>Bacteria</taxon>
        <taxon>Pseudomonadati</taxon>
        <taxon>Pseudomonadota</taxon>
        <taxon>Alphaproteobacteria</taxon>
        <taxon>Rhodobacterales</taxon>
        <taxon>Roseobacteraceae</taxon>
        <taxon>Litoreibacter</taxon>
    </lineage>
</organism>
<gene>
    <name evidence="3" type="ORF">KIN_07720</name>
</gene>